<dbReference type="Pfam" id="PF04480">
    <property type="entry name" value="DUF559"/>
    <property type="match status" value="1"/>
</dbReference>
<evidence type="ECO:0000313" key="2">
    <source>
        <dbReference type="EMBL" id="GLR05122.1"/>
    </source>
</evidence>
<dbReference type="GO" id="GO:0004519">
    <property type="term" value="F:endonuclease activity"/>
    <property type="evidence" value="ECO:0007669"/>
    <property type="project" value="UniProtKB-KW"/>
</dbReference>
<organism evidence="2 3">
    <name type="scientific">Vibrio hyugaensis</name>
    <dbReference type="NCBI Taxonomy" id="1534743"/>
    <lineage>
        <taxon>Bacteria</taxon>
        <taxon>Pseudomonadati</taxon>
        <taxon>Pseudomonadota</taxon>
        <taxon>Gammaproteobacteria</taxon>
        <taxon>Vibrionales</taxon>
        <taxon>Vibrionaceae</taxon>
        <taxon>Vibrio</taxon>
    </lineage>
</organism>
<dbReference type="Proteomes" id="UP001156669">
    <property type="component" value="Unassembled WGS sequence"/>
</dbReference>
<dbReference type="PANTHER" id="PTHR38590">
    <property type="entry name" value="BLL0828 PROTEIN"/>
    <property type="match status" value="1"/>
</dbReference>
<feature type="domain" description="DUF559" evidence="1">
    <location>
        <begin position="11"/>
        <end position="115"/>
    </location>
</feature>
<dbReference type="RefSeq" id="WP_082039060.1">
    <property type="nucleotide sequence ID" value="NZ_BBLD01000032.1"/>
</dbReference>
<keyword evidence="3" id="KW-1185">Reference proteome</keyword>
<dbReference type="CDD" id="cd01038">
    <property type="entry name" value="Endonuclease_DUF559"/>
    <property type="match status" value="1"/>
</dbReference>
<keyword evidence="2" id="KW-0255">Endonuclease</keyword>
<evidence type="ECO:0000259" key="1">
    <source>
        <dbReference type="Pfam" id="PF04480"/>
    </source>
</evidence>
<comment type="caution">
    <text evidence="2">The sequence shown here is derived from an EMBL/GenBank/DDBJ whole genome shotgun (WGS) entry which is preliminary data.</text>
</comment>
<dbReference type="SUPFAM" id="SSF52980">
    <property type="entry name" value="Restriction endonuclease-like"/>
    <property type="match status" value="1"/>
</dbReference>
<proteinExistence type="predicted"/>
<reference evidence="3" key="1">
    <citation type="journal article" date="2019" name="Int. J. Syst. Evol. Microbiol.">
        <title>The Global Catalogue of Microorganisms (GCM) 10K type strain sequencing project: providing services to taxonomists for standard genome sequencing and annotation.</title>
        <authorList>
            <consortium name="The Broad Institute Genomics Platform"/>
            <consortium name="The Broad Institute Genome Sequencing Center for Infectious Disease"/>
            <person name="Wu L."/>
            <person name="Ma J."/>
        </authorList>
    </citation>
    <scope>NUCLEOTIDE SEQUENCE [LARGE SCALE GENOMIC DNA]</scope>
    <source>
        <strain evidence="3">NBRC 110633</strain>
    </source>
</reference>
<dbReference type="InterPro" id="IPR007569">
    <property type="entry name" value="DUF559"/>
</dbReference>
<evidence type="ECO:0000313" key="3">
    <source>
        <dbReference type="Proteomes" id="UP001156669"/>
    </source>
</evidence>
<dbReference type="InterPro" id="IPR047216">
    <property type="entry name" value="Endonuclease_DUF559_bact"/>
</dbReference>
<accession>A0ABQ5Y2A8</accession>
<name>A0ABQ5Y2A8_9VIBR</name>
<sequence length="127" mass="14987">MQQRTFNLKYQKKIRSQLRSNMPKPEEVLWQRIRRKQLGVKFRRQHGIGRYIVDFYCAELSLVIEIDGDSHFSAEGKEKDAMRDAFMEALGIKVLRFTNEEAMKQTESVLERIIQFSSEQQPPLTPP</sequence>
<dbReference type="EMBL" id="BSOE01000052">
    <property type="protein sequence ID" value="GLR05122.1"/>
    <property type="molecule type" value="Genomic_DNA"/>
</dbReference>
<dbReference type="InterPro" id="IPR011335">
    <property type="entry name" value="Restrct_endonuc-II-like"/>
</dbReference>
<dbReference type="Gene3D" id="3.40.960.10">
    <property type="entry name" value="VSR Endonuclease"/>
    <property type="match status" value="1"/>
</dbReference>
<dbReference type="PANTHER" id="PTHR38590:SF1">
    <property type="entry name" value="BLL0828 PROTEIN"/>
    <property type="match status" value="1"/>
</dbReference>
<keyword evidence="2" id="KW-0378">Hydrolase</keyword>
<protein>
    <submittedName>
        <fullName evidence="2">Endonuclease</fullName>
    </submittedName>
</protein>
<keyword evidence="2" id="KW-0540">Nuclease</keyword>
<gene>
    <name evidence="2" type="ORF">GCM10007906_27100</name>
</gene>